<dbReference type="EMBL" id="JANPWB010000006">
    <property type="protein sequence ID" value="KAJ1181831.1"/>
    <property type="molecule type" value="Genomic_DNA"/>
</dbReference>
<dbReference type="GO" id="GO:0055013">
    <property type="term" value="P:cardiac muscle cell development"/>
    <property type="evidence" value="ECO:0007669"/>
    <property type="project" value="TreeGrafter"/>
</dbReference>
<dbReference type="PANTHER" id="PTHR47091:SF1">
    <property type="entry name" value="ALPHA-PROTEIN KINASE 3"/>
    <property type="match status" value="1"/>
</dbReference>
<evidence type="ECO:0000259" key="5">
    <source>
        <dbReference type="PROSITE" id="PS50835"/>
    </source>
</evidence>
<dbReference type="Gene3D" id="2.60.40.10">
    <property type="entry name" value="Immunoglobulins"/>
    <property type="match status" value="1"/>
</dbReference>
<dbReference type="Proteomes" id="UP001066276">
    <property type="component" value="Chromosome 3_2"/>
</dbReference>
<keyword evidence="7" id="KW-1185">Reference proteome</keyword>
<protein>
    <recommendedName>
        <fullName evidence="2">non-specific serine/threonine protein kinase</fullName>
        <ecNumber evidence="2">2.7.11.1</ecNumber>
    </recommendedName>
</protein>
<dbReference type="SUPFAM" id="SSF48726">
    <property type="entry name" value="Immunoglobulin"/>
    <property type="match status" value="1"/>
</dbReference>
<comment type="catalytic activity">
    <reaction evidence="3">
        <text>L-threonyl-[protein] + ATP = O-phospho-L-threonyl-[protein] + ADP + H(+)</text>
        <dbReference type="Rhea" id="RHEA:46608"/>
        <dbReference type="Rhea" id="RHEA-COMP:11060"/>
        <dbReference type="Rhea" id="RHEA-COMP:11605"/>
        <dbReference type="ChEBI" id="CHEBI:15378"/>
        <dbReference type="ChEBI" id="CHEBI:30013"/>
        <dbReference type="ChEBI" id="CHEBI:30616"/>
        <dbReference type="ChEBI" id="CHEBI:61977"/>
        <dbReference type="ChEBI" id="CHEBI:456216"/>
        <dbReference type="EC" id="2.7.11.1"/>
    </reaction>
</comment>
<feature type="domain" description="Ig-like" evidence="5">
    <location>
        <begin position="1"/>
        <end position="89"/>
    </location>
</feature>
<gene>
    <name evidence="6" type="ORF">NDU88_007030</name>
</gene>
<feature type="non-terminal residue" evidence="6">
    <location>
        <position position="1"/>
    </location>
</feature>
<dbReference type="PROSITE" id="PS50835">
    <property type="entry name" value="IG_LIKE"/>
    <property type="match status" value="1"/>
</dbReference>
<dbReference type="GO" id="GO:0004674">
    <property type="term" value="F:protein serine/threonine kinase activity"/>
    <property type="evidence" value="ECO:0007669"/>
    <property type="project" value="UniProtKB-EC"/>
</dbReference>
<evidence type="ECO:0000256" key="2">
    <source>
        <dbReference type="ARBA" id="ARBA00012513"/>
    </source>
</evidence>
<evidence type="ECO:0000256" key="4">
    <source>
        <dbReference type="ARBA" id="ARBA00048679"/>
    </source>
</evidence>
<comment type="catalytic activity">
    <reaction evidence="4">
        <text>L-seryl-[protein] + ATP = O-phospho-L-seryl-[protein] + ADP + H(+)</text>
        <dbReference type="Rhea" id="RHEA:17989"/>
        <dbReference type="Rhea" id="RHEA-COMP:9863"/>
        <dbReference type="Rhea" id="RHEA-COMP:11604"/>
        <dbReference type="ChEBI" id="CHEBI:15378"/>
        <dbReference type="ChEBI" id="CHEBI:29999"/>
        <dbReference type="ChEBI" id="CHEBI:30616"/>
        <dbReference type="ChEBI" id="CHEBI:83421"/>
        <dbReference type="ChEBI" id="CHEBI:456216"/>
        <dbReference type="EC" id="2.7.11.1"/>
    </reaction>
</comment>
<feature type="non-terminal residue" evidence="6">
    <location>
        <position position="90"/>
    </location>
</feature>
<comment type="caution">
    <text evidence="6">The sequence shown here is derived from an EMBL/GenBank/DDBJ whole genome shotgun (WGS) entry which is preliminary data.</text>
</comment>
<sequence>PQVIRKIRAEQFSDSSGNLKLWCQFFNVLSDSKISWFKDEYPVAEASRCAGDEGQVALAIVQASKNDCGVYQCTIQNKYGTDSTDFLLSA</sequence>
<evidence type="ECO:0000256" key="1">
    <source>
        <dbReference type="ARBA" id="ARBA00008651"/>
    </source>
</evidence>
<proteinExistence type="inferred from homology"/>
<dbReference type="InterPro" id="IPR007110">
    <property type="entry name" value="Ig-like_dom"/>
</dbReference>
<dbReference type="InterPro" id="IPR013783">
    <property type="entry name" value="Ig-like_fold"/>
</dbReference>
<dbReference type="InterPro" id="IPR036179">
    <property type="entry name" value="Ig-like_dom_sf"/>
</dbReference>
<dbReference type="FunFam" id="2.60.40.10:FF:000543">
    <property type="entry name" value="Alpha-protein kinase 3"/>
    <property type="match status" value="1"/>
</dbReference>
<dbReference type="AlphaFoldDB" id="A0AAV7TZH8"/>
<evidence type="ECO:0000313" key="6">
    <source>
        <dbReference type="EMBL" id="KAJ1181831.1"/>
    </source>
</evidence>
<comment type="similarity">
    <text evidence="1">Belongs to the protein kinase superfamily. Alpha-type protein kinase family. ALPK subfamily.</text>
</comment>
<accession>A0AAV7TZH8</accession>
<name>A0AAV7TZH8_PLEWA</name>
<dbReference type="EC" id="2.7.11.1" evidence="2"/>
<dbReference type="PANTHER" id="PTHR47091">
    <property type="entry name" value="ALPHA-PROTEIN KINASE 2-RELATED"/>
    <property type="match status" value="1"/>
</dbReference>
<dbReference type="Pfam" id="PF07679">
    <property type="entry name" value="I-set"/>
    <property type="match status" value="1"/>
</dbReference>
<organism evidence="6 7">
    <name type="scientific">Pleurodeles waltl</name>
    <name type="common">Iberian ribbed newt</name>
    <dbReference type="NCBI Taxonomy" id="8319"/>
    <lineage>
        <taxon>Eukaryota</taxon>
        <taxon>Metazoa</taxon>
        <taxon>Chordata</taxon>
        <taxon>Craniata</taxon>
        <taxon>Vertebrata</taxon>
        <taxon>Euteleostomi</taxon>
        <taxon>Amphibia</taxon>
        <taxon>Batrachia</taxon>
        <taxon>Caudata</taxon>
        <taxon>Salamandroidea</taxon>
        <taxon>Salamandridae</taxon>
        <taxon>Pleurodelinae</taxon>
        <taxon>Pleurodeles</taxon>
    </lineage>
</organism>
<dbReference type="InterPro" id="IPR013098">
    <property type="entry name" value="Ig_I-set"/>
</dbReference>
<reference evidence="6" key="1">
    <citation type="journal article" date="2022" name="bioRxiv">
        <title>Sequencing and chromosome-scale assembly of the giantPleurodeles waltlgenome.</title>
        <authorList>
            <person name="Brown T."/>
            <person name="Elewa A."/>
            <person name="Iarovenko S."/>
            <person name="Subramanian E."/>
            <person name="Araus A.J."/>
            <person name="Petzold A."/>
            <person name="Susuki M."/>
            <person name="Suzuki K.-i.T."/>
            <person name="Hayashi T."/>
            <person name="Toyoda A."/>
            <person name="Oliveira C."/>
            <person name="Osipova E."/>
            <person name="Leigh N.D."/>
            <person name="Simon A."/>
            <person name="Yun M.H."/>
        </authorList>
    </citation>
    <scope>NUCLEOTIDE SEQUENCE</scope>
    <source>
        <strain evidence="6">20211129_DDA</strain>
        <tissue evidence="6">Liver</tissue>
    </source>
</reference>
<evidence type="ECO:0000313" key="7">
    <source>
        <dbReference type="Proteomes" id="UP001066276"/>
    </source>
</evidence>
<dbReference type="GO" id="GO:0005634">
    <property type="term" value="C:nucleus"/>
    <property type="evidence" value="ECO:0007669"/>
    <property type="project" value="TreeGrafter"/>
</dbReference>
<evidence type="ECO:0000256" key="3">
    <source>
        <dbReference type="ARBA" id="ARBA00047899"/>
    </source>
</evidence>